<feature type="transmembrane region" description="Helical" evidence="1">
    <location>
        <begin position="49"/>
        <end position="70"/>
    </location>
</feature>
<comment type="caution">
    <text evidence="2">The sequence shown here is derived from an EMBL/GenBank/DDBJ whole genome shotgun (WGS) entry which is preliminary data.</text>
</comment>
<evidence type="ECO:0000313" key="2">
    <source>
        <dbReference type="EMBL" id="CAG9166802.1"/>
    </source>
</evidence>
<name>A0ABM8WI24_9BURK</name>
<dbReference type="EMBL" id="CAJZAH010000001">
    <property type="protein sequence ID" value="CAG9166802.1"/>
    <property type="molecule type" value="Genomic_DNA"/>
</dbReference>
<protein>
    <submittedName>
        <fullName evidence="2">Uncharacterized protein</fullName>
    </submittedName>
</protein>
<sequence length="400" mass="43001">MVAAHSAFAEGSAGSCAASFSLVRDDALIRLQRRIGLVPAHGLGIVRRALFFGMLGWLPLVLIAAVHGHLLAGTAVAEPLLGHYAVHVRALVGVPLLIAAEALAHTVIPLCLSEFVRNGMVDGPLEARFRQILEAGARLRDRTYPWVVIAGVALAWTAAMSVAPHPDSIRWGDAGGASGFAVWWFLLVSRPIFNVLLLAWLWRLALLCIVMFRIARLPLRLVPNHPDRFGGLGFLARLPLAFAPFSLAVSAVVAAAWAHEVVYHGVPVSTLYVPMGTLVTVLALLVLAPLLCFTPLLMRTRKRGVLDYGVLLSEHGRKVDDRWMHGRAGLEDDPLLNAPELGPVADTHALYEAVERTRVALVNKSALVATIVPAALPMLVLVAAQFPLGQVLAKLLVALL</sequence>
<proteinExistence type="predicted"/>
<reference evidence="2 3" key="1">
    <citation type="submission" date="2021-08" db="EMBL/GenBank/DDBJ databases">
        <authorList>
            <person name="Peeters C."/>
        </authorList>
    </citation>
    <scope>NUCLEOTIDE SEQUENCE [LARGE SCALE GENOMIC DNA]</scope>
    <source>
        <strain evidence="2 3">LMG 21510</strain>
    </source>
</reference>
<feature type="transmembrane region" description="Helical" evidence="1">
    <location>
        <begin position="90"/>
        <end position="112"/>
    </location>
</feature>
<dbReference type="Proteomes" id="UP000721236">
    <property type="component" value="Unassembled WGS sequence"/>
</dbReference>
<feature type="transmembrane region" description="Helical" evidence="1">
    <location>
        <begin position="144"/>
        <end position="163"/>
    </location>
</feature>
<evidence type="ECO:0000256" key="1">
    <source>
        <dbReference type="SAM" id="Phobius"/>
    </source>
</evidence>
<feature type="transmembrane region" description="Helical" evidence="1">
    <location>
        <begin position="234"/>
        <end position="259"/>
    </location>
</feature>
<dbReference type="RefSeq" id="WP_224039477.1">
    <property type="nucleotide sequence ID" value="NZ_CAJZAH010000001.1"/>
</dbReference>
<organism evidence="2 3">
    <name type="scientific">Cupriavidus respiraculi</name>
    <dbReference type="NCBI Taxonomy" id="195930"/>
    <lineage>
        <taxon>Bacteria</taxon>
        <taxon>Pseudomonadati</taxon>
        <taxon>Pseudomonadota</taxon>
        <taxon>Betaproteobacteria</taxon>
        <taxon>Burkholderiales</taxon>
        <taxon>Burkholderiaceae</taxon>
        <taxon>Cupriavidus</taxon>
    </lineage>
</organism>
<gene>
    <name evidence="2" type="ORF">LMG21510_00552</name>
</gene>
<keyword evidence="1" id="KW-0812">Transmembrane</keyword>
<accession>A0ABM8WI24</accession>
<evidence type="ECO:0000313" key="3">
    <source>
        <dbReference type="Proteomes" id="UP000721236"/>
    </source>
</evidence>
<keyword evidence="3" id="KW-1185">Reference proteome</keyword>
<feature type="transmembrane region" description="Helical" evidence="1">
    <location>
        <begin position="366"/>
        <end position="386"/>
    </location>
</feature>
<feature type="transmembrane region" description="Helical" evidence="1">
    <location>
        <begin position="271"/>
        <end position="293"/>
    </location>
</feature>
<keyword evidence="1" id="KW-0472">Membrane</keyword>
<keyword evidence="1" id="KW-1133">Transmembrane helix</keyword>